<evidence type="ECO:0000313" key="1">
    <source>
        <dbReference type="EMBL" id="KAI4357964.1"/>
    </source>
</evidence>
<keyword evidence="2" id="KW-1185">Reference proteome</keyword>
<dbReference type="Proteomes" id="UP000828941">
    <property type="component" value="Chromosome 1"/>
</dbReference>
<organism evidence="1 2">
    <name type="scientific">Bauhinia variegata</name>
    <name type="common">Purple orchid tree</name>
    <name type="synonym">Phanera variegata</name>
    <dbReference type="NCBI Taxonomy" id="167791"/>
    <lineage>
        <taxon>Eukaryota</taxon>
        <taxon>Viridiplantae</taxon>
        <taxon>Streptophyta</taxon>
        <taxon>Embryophyta</taxon>
        <taxon>Tracheophyta</taxon>
        <taxon>Spermatophyta</taxon>
        <taxon>Magnoliopsida</taxon>
        <taxon>eudicotyledons</taxon>
        <taxon>Gunneridae</taxon>
        <taxon>Pentapetalae</taxon>
        <taxon>rosids</taxon>
        <taxon>fabids</taxon>
        <taxon>Fabales</taxon>
        <taxon>Fabaceae</taxon>
        <taxon>Cercidoideae</taxon>
        <taxon>Cercideae</taxon>
        <taxon>Bauhiniinae</taxon>
        <taxon>Bauhinia</taxon>
    </lineage>
</organism>
<name>A0ACB9QDE1_BAUVA</name>
<evidence type="ECO:0000313" key="2">
    <source>
        <dbReference type="Proteomes" id="UP000828941"/>
    </source>
</evidence>
<proteinExistence type="predicted"/>
<protein>
    <submittedName>
        <fullName evidence="1">Uncharacterized protein</fullName>
    </submittedName>
</protein>
<comment type="caution">
    <text evidence="1">The sequence shown here is derived from an EMBL/GenBank/DDBJ whole genome shotgun (WGS) entry which is preliminary data.</text>
</comment>
<sequence length="459" mass="51410">MSSAWLLRFVQVVSSEEEEEVQFSRLKRALQKIQDYGDLAFCHPNIGLEPDCQSFEFSDSDLESTEHKSGNWKVKKIENKIPIDLKRNEEDAEAGLENFVEPVSHPSHDVELFKDSANAIIHESPKEIEPFENLPDIYTDKSVTEYEPELTVCYRENDDHMIKDICIDEGVPAKDKILFENSVGAEDVYKFLPSESYENEELMKEKVGISVPFSVTEESDEASANPCDSKVLIQNDEDAAENPSDNVHETVLPGDKVLLQDLFDREKSRPSIDKGDEIEHNHEQVCGEPDSQSKPDELENKDEEAVLASPATAPIVNDSNSDGMAENGSITDKLDPAACSKEEHEQVSGSKRMETQNMAEAANGKHDEQVVTNEFRQSLGESSFSAVGPVSARISYSGPVPYSGSISLRSDSSTTSTRSFAFPVVQSEWNSSPVRMAKADRRHYRKHRGWRHGLLCCRF</sequence>
<accession>A0ACB9QDE1</accession>
<gene>
    <name evidence="1" type="ORF">L6164_001876</name>
</gene>
<reference evidence="1 2" key="1">
    <citation type="journal article" date="2022" name="DNA Res.">
        <title>Chromosomal-level genome assembly of the orchid tree Bauhinia variegata (Leguminosae; Cercidoideae) supports the allotetraploid origin hypothesis of Bauhinia.</title>
        <authorList>
            <person name="Zhong Y."/>
            <person name="Chen Y."/>
            <person name="Zheng D."/>
            <person name="Pang J."/>
            <person name="Liu Y."/>
            <person name="Luo S."/>
            <person name="Meng S."/>
            <person name="Qian L."/>
            <person name="Wei D."/>
            <person name="Dai S."/>
            <person name="Zhou R."/>
        </authorList>
    </citation>
    <scope>NUCLEOTIDE SEQUENCE [LARGE SCALE GENOMIC DNA]</scope>
    <source>
        <strain evidence="1">BV-YZ2020</strain>
    </source>
</reference>
<dbReference type="EMBL" id="CM039426">
    <property type="protein sequence ID" value="KAI4357964.1"/>
    <property type="molecule type" value="Genomic_DNA"/>
</dbReference>